<dbReference type="Pfam" id="PF00443">
    <property type="entry name" value="UCH"/>
    <property type="match status" value="1"/>
</dbReference>
<sequence>MQIYARNQQNLDFAGFAQNDVSEFLTFLIDIFDKALRRPVKMHVRGEVKNSRDKTAKSCYDMMVRMYEKNYSEMIGMFHGIQVTQIIGIEGSHENRVLSASPEPHFILTIALPQSPDRRRRITECSIHDCLRHYTQEEVMDGENMWENEETGKHEAVKRRTRFWTLPPILITTIVRTDVYGRKSRAMVHVDDNHLLNMSPYVCGYDMNNMYELYAVCNHMGGAFGGHYTANVRMDDSWYCFNDTNVSKIATKDAVTANAYTLFWRKCSST</sequence>
<evidence type="ECO:0000313" key="2">
    <source>
        <dbReference type="EMBL" id="GMH53991.1"/>
    </source>
</evidence>
<dbReference type="SUPFAM" id="SSF54001">
    <property type="entry name" value="Cysteine proteinases"/>
    <property type="match status" value="1"/>
</dbReference>
<dbReference type="OrthoDB" id="265306at2759"/>
<dbReference type="PANTHER" id="PTHR21646:SF46">
    <property type="entry name" value="UBIQUITIN CARBOXYL-TERMINAL HYDROLASE"/>
    <property type="match status" value="1"/>
</dbReference>
<dbReference type="Gene3D" id="3.90.70.10">
    <property type="entry name" value="Cysteine proteinases"/>
    <property type="match status" value="1"/>
</dbReference>
<dbReference type="InterPro" id="IPR050185">
    <property type="entry name" value="Ub_carboxyl-term_hydrolase"/>
</dbReference>
<dbReference type="GO" id="GO:0004843">
    <property type="term" value="F:cysteine-type deubiquitinase activity"/>
    <property type="evidence" value="ECO:0007669"/>
    <property type="project" value="InterPro"/>
</dbReference>
<dbReference type="InterPro" id="IPR018200">
    <property type="entry name" value="USP_CS"/>
</dbReference>
<dbReference type="PROSITE" id="PS00973">
    <property type="entry name" value="USP_2"/>
    <property type="match status" value="1"/>
</dbReference>
<accession>A0A9W6ZJN3</accession>
<name>A0A9W6ZJN3_9STRA</name>
<dbReference type="PANTHER" id="PTHR21646">
    <property type="entry name" value="UBIQUITIN CARBOXYL-TERMINAL HYDROLASE"/>
    <property type="match status" value="1"/>
</dbReference>
<proteinExistence type="predicted"/>
<protein>
    <recommendedName>
        <fullName evidence="1">USP domain-containing protein</fullName>
    </recommendedName>
</protein>
<dbReference type="GO" id="GO:0016579">
    <property type="term" value="P:protein deubiquitination"/>
    <property type="evidence" value="ECO:0007669"/>
    <property type="project" value="InterPro"/>
</dbReference>
<dbReference type="AlphaFoldDB" id="A0A9W6ZJN3"/>
<organism evidence="2 3">
    <name type="scientific">Triparma laevis f. longispina</name>
    <dbReference type="NCBI Taxonomy" id="1714387"/>
    <lineage>
        <taxon>Eukaryota</taxon>
        <taxon>Sar</taxon>
        <taxon>Stramenopiles</taxon>
        <taxon>Ochrophyta</taxon>
        <taxon>Bolidophyceae</taxon>
        <taxon>Parmales</taxon>
        <taxon>Triparmaceae</taxon>
        <taxon>Triparma</taxon>
    </lineage>
</organism>
<feature type="domain" description="USP" evidence="1">
    <location>
        <begin position="1"/>
        <end position="267"/>
    </location>
</feature>
<dbReference type="PROSITE" id="PS50235">
    <property type="entry name" value="USP_3"/>
    <property type="match status" value="1"/>
</dbReference>
<evidence type="ECO:0000313" key="3">
    <source>
        <dbReference type="Proteomes" id="UP001165122"/>
    </source>
</evidence>
<keyword evidence="3" id="KW-1185">Reference proteome</keyword>
<dbReference type="InterPro" id="IPR001394">
    <property type="entry name" value="Peptidase_C19_UCH"/>
</dbReference>
<gene>
    <name evidence="2" type="ORF">TrLO_g12781</name>
</gene>
<evidence type="ECO:0000259" key="1">
    <source>
        <dbReference type="PROSITE" id="PS50235"/>
    </source>
</evidence>
<dbReference type="Proteomes" id="UP001165122">
    <property type="component" value="Unassembled WGS sequence"/>
</dbReference>
<comment type="caution">
    <text evidence="2">The sequence shown here is derived from an EMBL/GenBank/DDBJ whole genome shotgun (WGS) entry which is preliminary data.</text>
</comment>
<dbReference type="InterPro" id="IPR028889">
    <property type="entry name" value="USP"/>
</dbReference>
<dbReference type="InterPro" id="IPR038765">
    <property type="entry name" value="Papain-like_cys_pep_sf"/>
</dbReference>
<reference evidence="3" key="1">
    <citation type="journal article" date="2023" name="Commun. Biol.">
        <title>Genome analysis of Parmales, the sister group of diatoms, reveals the evolutionary specialization of diatoms from phago-mixotrophs to photoautotrophs.</title>
        <authorList>
            <person name="Ban H."/>
            <person name="Sato S."/>
            <person name="Yoshikawa S."/>
            <person name="Yamada K."/>
            <person name="Nakamura Y."/>
            <person name="Ichinomiya M."/>
            <person name="Sato N."/>
            <person name="Blanc-Mathieu R."/>
            <person name="Endo H."/>
            <person name="Kuwata A."/>
            <person name="Ogata H."/>
        </authorList>
    </citation>
    <scope>NUCLEOTIDE SEQUENCE [LARGE SCALE GENOMIC DNA]</scope>
    <source>
        <strain evidence="3">NIES 3700</strain>
    </source>
</reference>
<dbReference type="EMBL" id="BRXW01000431">
    <property type="protein sequence ID" value="GMH53991.1"/>
    <property type="molecule type" value="Genomic_DNA"/>
</dbReference>